<dbReference type="AlphaFoldDB" id="A0A2Z3HY16"/>
<dbReference type="InterPro" id="IPR021836">
    <property type="entry name" value="DUF3429"/>
</dbReference>
<organism evidence="2 3">
    <name type="scientific">Phenylobacterium parvum</name>
    <dbReference type="NCBI Taxonomy" id="2201350"/>
    <lineage>
        <taxon>Bacteria</taxon>
        <taxon>Pseudomonadati</taxon>
        <taxon>Pseudomonadota</taxon>
        <taxon>Alphaproteobacteria</taxon>
        <taxon>Caulobacterales</taxon>
        <taxon>Caulobacteraceae</taxon>
        <taxon>Phenylobacterium</taxon>
    </lineage>
</organism>
<feature type="transmembrane region" description="Helical" evidence="1">
    <location>
        <begin position="101"/>
        <end position="119"/>
    </location>
</feature>
<dbReference type="Proteomes" id="UP000247763">
    <property type="component" value="Chromosome"/>
</dbReference>
<keyword evidence="1" id="KW-1133">Transmembrane helix</keyword>
<protein>
    <submittedName>
        <fullName evidence="2">DUF3429 domain-containing protein</fullName>
    </submittedName>
</protein>
<dbReference type="RefSeq" id="WP_110450797.1">
    <property type="nucleotide sequence ID" value="NZ_CP029479.1"/>
</dbReference>
<reference evidence="3" key="1">
    <citation type="submission" date="2018-05" db="EMBL/GenBank/DDBJ databases">
        <title>Genome sequencing of Phenylobacterium sp. HYN0004.</title>
        <authorList>
            <person name="Yi H."/>
            <person name="Baek C."/>
        </authorList>
    </citation>
    <scope>NUCLEOTIDE SEQUENCE [LARGE SCALE GENOMIC DNA]</scope>
    <source>
        <strain evidence="3">HYN0004</strain>
    </source>
</reference>
<sequence length="149" mass="14921">MTSGDPSGGAKPIPRPVLAWGLAGLIPFLGLPGLSLAAPELSAGCDRALGLYAAVILSFLGGARWGQEVASAAPDPRLIALSMAPSVAAWALALLPPGHAGLQLAGLAGALVLHLLWDLRSQGLPGWYPRLRLILTAGAVAGLAAGALL</sequence>
<dbReference type="PANTHER" id="PTHR15887:SF1">
    <property type="entry name" value="TRANSMEMBRANE PROTEIN 69"/>
    <property type="match status" value="1"/>
</dbReference>
<dbReference type="PANTHER" id="PTHR15887">
    <property type="entry name" value="TRANSMEMBRANE PROTEIN 69"/>
    <property type="match status" value="1"/>
</dbReference>
<dbReference type="OrthoDB" id="5297436at2"/>
<dbReference type="KEGG" id="phb:HYN04_10990"/>
<feature type="transmembrane region" description="Helical" evidence="1">
    <location>
        <begin position="47"/>
        <end position="66"/>
    </location>
</feature>
<dbReference type="EMBL" id="CP029479">
    <property type="protein sequence ID" value="AWM78231.1"/>
    <property type="molecule type" value="Genomic_DNA"/>
</dbReference>
<keyword evidence="3" id="KW-1185">Reference proteome</keyword>
<evidence type="ECO:0000256" key="1">
    <source>
        <dbReference type="SAM" id="Phobius"/>
    </source>
</evidence>
<accession>A0A2Z3HY16</accession>
<feature type="transmembrane region" description="Helical" evidence="1">
    <location>
        <begin position="78"/>
        <end position="95"/>
    </location>
</feature>
<keyword evidence="1" id="KW-0812">Transmembrane</keyword>
<evidence type="ECO:0000313" key="3">
    <source>
        <dbReference type="Proteomes" id="UP000247763"/>
    </source>
</evidence>
<evidence type="ECO:0000313" key="2">
    <source>
        <dbReference type="EMBL" id="AWM78231.1"/>
    </source>
</evidence>
<keyword evidence="1" id="KW-0472">Membrane</keyword>
<gene>
    <name evidence="2" type="ORF">HYN04_10990</name>
</gene>
<dbReference type="Pfam" id="PF11911">
    <property type="entry name" value="DUF3429"/>
    <property type="match status" value="1"/>
</dbReference>
<name>A0A2Z3HY16_9CAUL</name>
<proteinExistence type="predicted"/>
<feature type="transmembrane region" description="Helical" evidence="1">
    <location>
        <begin position="131"/>
        <end position="148"/>
    </location>
</feature>